<sequence length="642" mass="71300">MWKFGGPKFNSGKKRTRFTRLQRVKIFKLSNIMIKIKATCCLLLLVILGQTGHAQVAKVYKALSPDRSTGIETGVSKSGQLLYRLFVGGQLVIDWSALGITPSNNVVEPVTIINEAARSNRQRFAWPLGESDTITNDYNELMLSCVAPSIHYNFIARVYNGSLAFRYQLSKTSPAVNSIKKEQTSFQFTGPYTLYQYNTESVFTPVTIDSFRRTCDLPATLTNGKWYLSIGEAANDHFTKAELKRGTAPHSLEVAYVRDTAVHIVDAQLTPWRTISVSPTAIGLHQFSQLGLQLNPPPANGIPAGVQPGKLIRSVVLTTQSGLDCIDFAAAHNLQYIMYDAGWYGAEFNTVSDPTQPIPQIDMPAVIAHGKEKGIGVILYVNYVGLKQKLDTLLPLYKNWGVAGMKFGFVDALTQKGLNWLSGAIKKVNEYGFVLNIHDNYKPTGLSRTYPALLTQEGIRGNENTPDAFHNTVLPFTRFIGGAADYTFCYPNIKESYSHKLTVSKAQQLALTVIYFSPLQSCFWYGKPADYTNEEEIEFFKYVPTVWNESHYLLGEIGKNITVARRKGNTWFVGSAAGLTDWQSNLPLNFLSKGKKYIATVYEDDEAGGIRKTAMTVKKGDVIHFDIRAKGGQAMVIRPAVP</sequence>
<feature type="domain" description="Glycosyl-hydrolase 97 N-terminal" evidence="5">
    <location>
        <begin position="64"/>
        <end position="297"/>
    </location>
</feature>
<evidence type="ECO:0000259" key="4">
    <source>
        <dbReference type="Pfam" id="PF10566"/>
    </source>
</evidence>
<dbReference type="SUPFAM" id="SSF51445">
    <property type="entry name" value="(Trans)glycosidases"/>
    <property type="match status" value="1"/>
</dbReference>
<proteinExistence type="predicted"/>
<name>A0A1V9FMQ3_9BACT</name>
<dbReference type="Proteomes" id="UP000192796">
    <property type="component" value="Unassembled WGS sequence"/>
</dbReference>
<evidence type="ECO:0000256" key="2">
    <source>
        <dbReference type="ARBA" id="ARBA00011245"/>
    </source>
</evidence>
<dbReference type="EMBL" id="LVYD01000076">
    <property type="protein sequence ID" value="OQP59587.1"/>
    <property type="molecule type" value="Genomic_DNA"/>
</dbReference>
<dbReference type="GO" id="GO:0030246">
    <property type="term" value="F:carbohydrate binding"/>
    <property type="evidence" value="ECO:0007669"/>
    <property type="project" value="InterPro"/>
</dbReference>
<feature type="domain" description="Glycosyl-hydrolase 97 C-terminal oligomerisation" evidence="6">
    <location>
        <begin position="546"/>
        <end position="637"/>
    </location>
</feature>
<dbReference type="PANTHER" id="PTHR35803:SF3">
    <property type="entry name" value="ALPHA-GLUCOSIDASE"/>
    <property type="match status" value="1"/>
</dbReference>
<organism evidence="7 8">
    <name type="scientific">Niastella vici</name>
    <dbReference type="NCBI Taxonomy" id="1703345"/>
    <lineage>
        <taxon>Bacteria</taxon>
        <taxon>Pseudomonadati</taxon>
        <taxon>Bacteroidota</taxon>
        <taxon>Chitinophagia</taxon>
        <taxon>Chitinophagales</taxon>
        <taxon>Chitinophagaceae</taxon>
        <taxon>Niastella</taxon>
    </lineage>
</organism>
<dbReference type="PANTHER" id="PTHR35803">
    <property type="entry name" value="GLUCAN 1,4-ALPHA-GLUCOSIDASE SUSB-RELATED"/>
    <property type="match status" value="1"/>
</dbReference>
<accession>A0A1V9FMQ3</accession>
<evidence type="ECO:0000256" key="3">
    <source>
        <dbReference type="ARBA" id="ARBA00022837"/>
    </source>
</evidence>
<comment type="subunit">
    <text evidence="2">Monomer.</text>
</comment>
<evidence type="ECO:0000259" key="5">
    <source>
        <dbReference type="Pfam" id="PF14508"/>
    </source>
</evidence>
<gene>
    <name evidence="7" type="ORF">A3860_36980</name>
</gene>
<dbReference type="Gene3D" id="3.20.20.70">
    <property type="entry name" value="Aldolase class I"/>
    <property type="match status" value="1"/>
</dbReference>
<dbReference type="STRING" id="1703345.A3860_36980"/>
<dbReference type="Pfam" id="PF14509">
    <property type="entry name" value="GH97_C"/>
    <property type="match status" value="1"/>
</dbReference>
<evidence type="ECO:0000256" key="1">
    <source>
        <dbReference type="ARBA" id="ARBA00001913"/>
    </source>
</evidence>
<keyword evidence="3" id="KW-0106">Calcium</keyword>
<dbReference type="InterPro" id="IPR052720">
    <property type="entry name" value="Glycosyl_hydrolase_97"/>
</dbReference>
<comment type="caution">
    <text evidence="7">The sequence shown here is derived from an EMBL/GenBank/DDBJ whole genome shotgun (WGS) entry which is preliminary data.</text>
</comment>
<evidence type="ECO:0008006" key="9">
    <source>
        <dbReference type="Google" id="ProtNLM"/>
    </source>
</evidence>
<evidence type="ECO:0000313" key="7">
    <source>
        <dbReference type="EMBL" id="OQP59587.1"/>
    </source>
</evidence>
<dbReference type="Gene3D" id="2.70.98.10">
    <property type="match status" value="1"/>
</dbReference>
<dbReference type="InterPro" id="IPR013785">
    <property type="entry name" value="Aldolase_TIM"/>
</dbReference>
<feature type="domain" description="Glycosyl-hydrolase 97 catalytic" evidence="4">
    <location>
        <begin position="318"/>
        <end position="459"/>
    </location>
</feature>
<protein>
    <recommendedName>
        <fullName evidence="9">Alpha-glucosidase</fullName>
    </recommendedName>
</protein>
<dbReference type="InterPro" id="IPR029486">
    <property type="entry name" value="GH97_N"/>
</dbReference>
<reference evidence="7 8" key="1">
    <citation type="submission" date="2016-03" db="EMBL/GenBank/DDBJ databases">
        <title>Niastella vici sp. nov., isolated from farmland soil.</title>
        <authorList>
            <person name="Chen L."/>
            <person name="Wang D."/>
            <person name="Yang S."/>
            <person name="Wang G."/>
        </authorList>
    </citation>
    <scope>NUCLEOTIDE SEQUENCE [LARGE SCALE GENOMIC DNA]</scope>
    <source>
        <strain evidence="7 8">DJ57</strain>
    </source>
</reference>
<keyword evidence="8" id="KW-1185">Reference proteome</keyword>
<dbReference type="InterPro" id="IPR017853">
    <property type="entry name" value="GH"/>
</dbReference>
<dbReference type="Pfam" id="PF10566">
    <property type="entry name" value="Glyco_hydro_97"/>
    <property type="match status" value="1"/>
</dbReference>
<dbReference type="AlphaFoldDB" id="A0A1V9FMQ3"/>
<evidence type="ECO:0000313" key="8">
    <source>
        <dbReference type="Proteomes" id="UP000192796"/>
    </source>
</evidence>
<dbReference type="Pfam" id="PF14508">
    <property type="entry name" value="GH97_N"/>
    <property type="match status" value="1"/>
</dbReference>
<dbReference type="InterPro" id="IPR014718">
    <property type="entry name" value="GH-type_carb-bd"/>
</dbReference>
<comment type="cofactor">
    <cofactor evidence="1">
        <name>Ca(2+)</name>
        <dbReference type="ChEBI" id="CHEBI:29108"/>
    </cofactor>
</comment>
<dbReference type="InterPro" id="IPR019563">
    <property type="entry name" value="GH97_catalytic"/>
</dbReference>
<dbReference type="InterPro" id="IPR029483">
    <property type="entry name" value="GH97_C"/>
</dbReference>
<evidence type="ECO:0000259" key="6">
    <source>
        <dbReference type="Pfam" id="PF14509"/>
    </source>
</evidence>